<proteinExistence type="inferred from homology"/>
<feature type="non-terminal residue" evidence="6">
    <location>
        <position position="795"/>
    </location>
</feature>
<feature type="region of interest" description="Disordered" evidence="4">
    <location>
        <begin position="489"/>
        <end position="535"/>
    </location>
</feature>
<dbReference type="Gene3D" id="1.10.30.10">
    <property type="entry name" value="High mobility group box domain"/>
    <property type="match status" value="1"/>
</dbReference>
<feature type="domain" description="HMG box" evidence="5">
    <location>
        <begin position="445"/>
        <end position="513"/>
    </location>
</feature>
<dbReference type="SUPFAM" id="SSF55874">
    <property type="entry name" value="ATPase domain of HSP90 chaperone/DNA topoisomerase II/histidine kinase"/>
    <property type="match status" value="1"/>
</dbReference>
<name>A0A8X7X028_POLSE</name>
<dbReference type="InterPro" id="IPR020568">
    <property type="entry name" value="Ribosomal_Su5_D2-typ_SF"/>
</dbReference>
<comment type="similarity">
    <text evidence="1">Belongs to the DNA mismatch repair MutL/HexB family.</text>
</comment>
<dbReference type="InterPro" id="IPR014762">
    <property type="entry name" value="DNA_mismatch_repair_CS"/>
</dbReference>
<gene>
    <name evidence="6" type="primary">Pms1</name>
    <name evidence="6" type="ORF">GTO96_0020094</name>
</gene>
<dbReference type="CDD" id="cd16926">
    <property type="entry name" value="HATPase_MutL-MLH-PMS-like"/>
    <property type="match status" value="1"/>
</dbReference>
<dbReference type="FunFam" id="1.10.30.10:FF:000026">
    <property type="entry name" value="PMS1 homolog 1, mismatch repair system component"/>
    <property type="match status" value="1"/>
</dbReference>
<dbReference type="Gene3D" id="3.30.565.10">
    <property type="entry name" value="Histidine kinase-like ATPase, C-terminal domain"/>
    <property type="match status" value="1"/>
</dbReference>
<keyword evidence="7" id="KW-1185">Reference proteome</keyword>
<dbReference type="NCBIfam" id="TIGR00585">
    <property type="entry name" value="mutl"/>
    <property type="match status" value="1"/>
</dbReference>
<reference evidence="6 7" key="1">
    <citation type="journal article" date="2021" name="Cell">
        <title>Tracing the genetic footprints of vertebrate landing in non-teleost ray-finned fishes.</title>
        <authorList>
            <person name="Bi X."/>
            <person name="Wang K."/>
            <person name="Yang L."/>
            <person name="Pan H."/>
            <person name="Jiang H."/>
            <person name="Wei Q."/>
            <person name="Fang M."/>
            <person name="Yu H."/>
            <person name="Zhu C."/>
            <person name="Cai Y."/>
            <person name="He Y."/>
            <person name="Gan X."/>
            <person name="Zeng H."/>
            <person name="Yu D."/>
            <person name="Zhu Y."/>
            <person name="Jiang H."/>
            <person name="Qiu Q."/>
            <person name="Yang H."/>
            <person name="Zhang Y.E."/>
            <person name="Wang W."/>
            <person name="Zhu M."/>
            <person name="He S."/>
            <person name="Zhang G."/>
        </authorList>
    </citation>
    <scope>NUCLEOTIDE SEQUENCE [LARGE SCALE GENOMIC DNA]</scope>
    <source>
        <strain evidence="6">Bchr_013</strain>
    </source>
</reference>
<evidence type="ECO:0000259" key="5">
    <source>
        <dbReference type="PROSITE" id="PS50118"/>
    </source>
</evidence>
<feature type="non-terminal residue" evidence="6">
    <location>
        <position position="1"/>
    </location>
</feature>
<keyword evidence="3" id="KW-0238">DNA-binding</keyword>
<dbReference type="PROSITE" id="PS00058">
    <property type="entry name" value="DNA_MISMATCH_REPAIR_1"/>
    <property type="match status" value="1"/>
</dbReference>
<feature type="DNA-binding region" description="HMG box" evidence="3">
    <location>
        <begin position="445"/>
        <end position="513"/>
    </location>
</feature>
<evidence type="ECO:0000256" key="4">
    <source>
        <dbReference type="SAM" id="MobiDB-lite"/>
    </source>
</evidence>
<dbReference type="GO" id="GO:0005524">
    <property type="term" value="F:ATP binding"/>
    <property type="evidence" value="ECO:0007669"/>
    <property type="project" value="InterPro"/>
</dbReference>
<dbReference type="GO" id="GO:0140664">
    <property type="term" value="F:ATP-dependent DNA damage sensor activity"/>
    <property type="evidence" value="ECO:0007669"/>
    <property type="project" value="InterPro"/>
</dbReference>
<dbReference type="SMART" id="SM01340">
    <property type="entry name" value="DNA_mis_repair"/>
    <property type="match status" value="1"/>
</dbReference>
<comment type="caution">
    <text evidence="6">The sequence shown here is derived from an EMBL/GenBank/DDBJ whole genome shotgun (WGS) entry which is preliminary data.</text>
</comment>
<dbReference type="InterPro" id="IPR036910">
    <property type="entry name" value="HMG_box_dom_sf"/>
</dbReference>
<organism evidence="6 7">
    <name type="scientific">Polypterus senegalus</name>
    <name type="common">Senegal bichir</name>
    <dbReference type="NCBI Taxonomy" id="55291"/>
    <lineage>
        <taxon>Eukaryota</taxon>
        <taxon>Metazoa</taxon>
        <taxon>Chordata</taxon>
        <taxon>Craniata</taxon>
        <taxon>Vertebrata</taxon>
        <taxon>Euteleostomi</taxon>
        <taxon>Actinopterygii</taxon>
        <taxon>Polypteriformes</taxon>
        <taxon>Polypteridae</taxon>
        <taxon>Polypterus</taxon>
    </lineage>
</organism>
<keyword evidence="3" id="KW-0539">Nucleus</keyword>
<dbReference type="PROSITE" id="PS50118">
    <property type="entry name" value="HMG_BOX_2"/>
    <property type="match status" value="1"/>
</dbReference>
<dbReference type="GO" id="GO:0030983">
    <property type="term" value="F:mismatched DNA binding"/>
    <property type="evidence" value="ECO:0007669"/>
    <property type="project" value="InterPro"/>
</dbReference>
<dbReference type="Pfam" id="PF00505">
    <property type="entry name" value="HMG_box"/>
    <property type="match status" value="1"/>
</dbReference>
<dbReference type="SMART" id="SM00398">
    <property type="entry name" value="HMG"/>
    <property type="match status" value="1"/>
</dbReference>
<dbReference type="PANTHER" id="PTHR10073">
    <property type="entry name" value="DNA MISMATCH REPAIR PROTEIN MLH, PMS, MUTL"/>
    <property type="match status" value="1"/>
</dbReference>
<dbReference type="GO" id="GO:0016887">
    <property type="term" value="F:ATP hydrolysis activity"/>
    <property type="evidence" value="ECO:0007669"/>
    <property type="project" value="InterPro"/>
</dbReference>
<dbReference type="FunFam" id="3.30.565.10:FF:000017">
    <property type="entry name" value="PMS1 homolog 1, mismatch repair system component"/>
    <property type="match status" value="1"/>
</dbReference>
<dbReference type="SUPFAM" id="SSF54211">
    <property type="entry name" value="Ribosomal protein S5 domain 2-like"/>
    <property type="match status" value="1"/>
</dbReference>
<dbReference type="GO" id="GO:0006298">
    <property type="term" value="P:mismatch repair"/>
    <property type="evidence" value="ECO:0007669"/>
    <property type="project" value="InterPro"/>
</dbReference>
<dbReference type="Proteomes" id="UP000886611">
    <property type="component" value="Unassembled WGS sequence"/>
</dbReference>
<evidence type="ECO:0000313" key="7">
    <source>
        <dbReference type="Proteomes" id="UP000886611"/>
    </source>
</evidence>
<feature type="compositionally biased region" description="Basic and acidic residues" evidence="4">
    <location>
        <begin position="489"/>
        <end position="517"/>
    </location>
</feature>
<evidence type="ECO:0000256" key="3">
    <source>
        <dbReference type="PROSITE-ProRule" id="PRU00267"/>
    </source>
</evidence>
<evidence type="ECO:0000256" key="2">
    <source>
        <dbReference type="ARBA" id="ARBA00022763"/>
    </source>
</evidence>
<dbReference type="InterPro" id="IPR009071">
    <property type="entry name" value="HMG_box_dom"/>
</dbReference>
<dbReference type="SUPFAM" id="SSF47095">
    <property type="entry name" value="HMG-box"/>
    <property type="match status" value="1"/>
</dbReference>
<feature type="region of interest" description="Disordered" evidence="4">
    <location>
        <begin position="340"/>
        <end position="385"/>
    </location>
</feature>
<evidence type="ECO:0000313" key="6">
    <source>
        <dbReference type="EMBL" id="KAG2458725.1"/>
    </source>
</evidence>
<dbReference type="InterPro" id="IPR036890">
    <property type="entry name" value="HATPase_C_sf"/>
</dbReference>
<accession>A0A8X7X028</accession>
<dbReference type="AlphaFoldDB" id="A0A8X7X028"/>
<dbReference type="Pfam" id="PF13589">
    <property type="entry name" value="HATPase_c_3"/>
    <property type="match status" value="1"/>
</dbReference>
<dbReference type="InterPro" id="IPR014721">
    <property type="entry name" value="Ribsml_uS5_D2-typ_fold_subgr"/>
</dbReference>
<dbReference type="Pfam" id="PF01119">
    <property type="entry name" value="DNA_mis_repair"/>
    <property type="match status" value="1"/>
</dbReference>
<dbReference type="InterPro" id="IPR038973">
    <property type="entry name" value="MutL/Mlh/Pms-like"/>
</dbReference>
<dbReference type="InterPro" id="IPR002099">
    <property type="entry name" value="MutL/Mlh/PMS"/>
</dbReference>
<keyword evidence="2" id="KW-0227">DNA damage</keyword>
<sequence>MCVGGYRRIWKGMPRKQVFVCLTLAPLPFRDADMKHLPPETVRLLSSSQVVTSVLSVVKELVENALDAGASSIEVKLDNYGFDRVEVRDNGSGIEAADAPVMAVKHYTSKISSAADFDTLETYGFRGEALGSICAVAEVVVTSKTADADLSTQYTLDSEGHVLSQKPSHLGQGTTVTVCSLFKNLPVRKQFYSTSKKCKEELKRIQDLLMAYAIIQPELRLTFTHNKALVWHKAKVSDSRAGLMCVLGTAAMNNMMPVQFQQDEPQVDLSGFIPRPGSDNSMSSSSTDRTFVFINARPVHHKEILKDVVLVAVETALASVYGPLAEVPCSLLVPPEVEQSHSAPDLASEEGTALPQPPLETTAEPAGVSEEVQAGGTKKQQGRIDGDRWSLGHLPSDPASEEHLQPVKVFVPKRDGAPVPSCGPDKTPSKVAKVTAYDLISNRAVRQPQSASALFSQEARVKVLADNPEAGPQEISNIVERLWKNAPQEERKKYEEKAERETTRYECQSKRASEKSTEQLAKLSRAPKHKAVPSKQQILDKLLLSQAEKPRPPLAPDRPCRDAPFSLAALKTRLNLLSKRVGPSAERMHLIGQLGSHPAWLVSSGDQLLLLNPFRAEERLLFRRLLAENLLPTEKLESPLRLSDGLLGGSVYREALCSMEKTSVGPGGTATFSDARLVANGFQIRHIPGATATDGLLEIVAMATCVPFYGLSDLKDILHRVVHDGAQSVQQCRPLKVHRYLEGEAVRLARRLPLMMTKEDVDDTLSRMSGLEGDCTSCLHGRPLLHHLLDLPAQN</sequence>
<dbReference type="Gene3D" id="3.30.230.10">
    <property type="match status" value="1"/>
</dbReference>
<dbReference type="PANTHER" id="PTHR10073:SF54">
    <property type="entry name" value="PMS1 PROTEIN HOMOLOG 1"/>
    <property type="match status" value="1"/>
</dbReference>
<protein>
    <submittedName>
        <fullName evidence="6">PMS1 protein</fullName>
    </submittedName>
</protein>
<evidence type="ECO:0000256" key="1">
    <source>
        <dbReference type="ARBA" id="ARBA00006082"/>
    </source>
</evidence>
<dbReference type="GO" id="GO:0032389">
    <property type="term" value="C:MutLalpha complex"/>
    <property type="evidence" value="ECO:0007669"/>
    <property type="project" value="TreeGrafter"/>
</dbReference>
<dbReference type="InterPro" id="IPR013507">
    <property type="entry name" value="DNA_mismatch_S5_2-like"/>
</dbReference>
<dbReference type="EMBL" id="JAATIS010005477">
    <property type="protein sequence ID" value="KAG2458725.1"/>
    <property type="molecule type" value="Genomic_DNA"/>
</dbReference>